<feature type="domain" description="O-antigen ligase-related" evidence="6">
    <location>
        <begin position="4"/>
        <end position="132"/>
    </location>
</feature>
<evidence type="ECO:0000259" key="6">
    <source>
        <dbReference type="Pfam" id="PF04932"/>
    </source>
</evidence>
<comment type="caution">
    <text evidence="7">The sequence shown here is derived from an EMBL/GenBank/DDBJ whole genome shotgun (WGS) entry which is preliminary data.</text>
</comment>
<organism evidence="7 8">
    <name type="scientific">Candidatus Gallionella acididurans</name>
    <dbReference type="NCBI Taxonomy" id="1796491"/>
    <lineage>
        <taxon>Bacteria</taxon>
        <taxon>Pseudomonadati</taxon>
        <taxon>Pseudomonadota</taxon>
        <taxon>Betaproteobacteria</taxon>
        <taxon>Nitrosomonadales</taxon>
        <taxon>Gallionellaceae</taxon>
        <taxon>Gallionella</taxon>
    </lineage>
</organism>
<name>A0A139BQ32_9PROT</name>
<evidence type="ECO:0000256" key="3">
    <source>
        <dbReference type="ARBA" id="ARBA00022989"/>
    </source>
</evidence>
<dbReference type="AlphaFoldDB" id="A0A139BQ32"/>
<evidence type="ECO:0000256" key="1">
    <source>
        <dbReference type="ARBA" id="ARBA00004141"/>
    </source>
</evidence>
<keyword evidence="2 5" id="KW-0812">Transmembrane</keyword>
<evidence type="ECO:0000256" key="5">
    <source>
        <dbReference type="SAM" id="Phobius"/>
    </source>
</evidence>
<dbReference type="PANTHER" id="PTHR37422:SF13">
    <property type="entry name" value="LIPOPOLYSACCHARIDE BIOSYNTHESIS PROTEIN PA4999-RELATED"/>
    <property type="match status" value="1"/>
</dbReference>
<dbReference type="PANTHER" id="PTHR37422">
    <property type="entry name" value="TEICHURONIC ACID BIOSYNTHESIS PROTEIN TUAE"/>
    <property type="match status" value="1"/>
</dbReference>
<reference evidence="7 8" key="1">
    <citation type="submission" date="2016-02" db="EMBL/GenBank/DDBJ databases">
        <authorList>
            <person name="Wen L."/>
            <person name="He K."/>
            <person name="Yang H."/>
        </authorList>
    </citation>
    <scope>NUCLEOTIDE SEQUENCE [LARGE SCALE GENOMIC DNA]</scope>
    <source>
        <strain evidence="7">ShG14-8</strain>
    </source>
</reference>
<evidence type="ECO:0000313" key="7">
    <source>
        <dbReference type="EMBL" id="KXS31072.1"/>
    </source>
</evidence>
<protein>
    <submittedName>
        <fullName evidence="7">Putative O-antigen polymerase</fullName>
    </submittedName>
</protein>
<evidence type="ECO:0000313" key="8">
    <source>
        <dbReference type="Proteomes" id="UP000070578"/>
    </source>
</evidence>
<dbReference type="GO" id="GO:0016020">
    <property type="term" value="C:membrane"/>
    <property type="evidence" value="ECO:0007669"/>
    <property type="project" value="UniProtKB-SubCell"/>
</dbReference>
<feature type="transmembrane region" description="Helical" evidence="5">
    <location>
        <begin position="17"/>
        <end position="35"/>
    </location>
</feature>
<feature type="transmembrane region" description="Helical" evidence="5">
    <location>
        <begin position="156"/>
        <end position="174"/>
    </location>
</feature>
<keyword evidence="3 5" id="KW-1133">Transmembrane helix</keyword>
<proteinExistence type="predicted"/>
<keyword evidence="4 5" id="KW-0472">Membrane</keyword>
<sequence>MFLYIYFHTNGRMINKILLVMLLVGAVGLLGYFLIEPIRHRLWMIYSDLALFSGGNADTSIGIRLQLWEAAFHLIAQNPVFGVGADGFRGAMDGLSASGFITPLAAGFGKGEVHNEILAHTVRFGIFGLASILAVYFVPFVIFLRAARSKIHQQNVAAMMGMCVTLGFFVFGLTVETFDLKMTAAFYSLTVAVLLAIATHDKLTGASKKQA</sequence>
<feature type="transmembrane region" description="Helical" evidence="5">
    <location>
        <begin position="124"/>
        <end position="144"/>
    </location>
</feature>
<accession>A0A139BQ32</accession>
<feature type="transmembrane region" description="Helical" evidence="5">
    <location>
        <begin position="180"/>
        <end position="199"/>
    </location>
</feature>
<dbReference type="EMBL" id="LSLI01000102">
    <property type="protein sequence ID" value="KXS31072.1"/>
    <property type="molecule type" value="Genomic_DNA"/>
</dbReference>
<dbReference type="Proteomes" id="UP000070578">
    <property type="component" value="Unassembled WGS sequence"/>
</dbReference>
<comment type="subcellular location">
    <subcellularLocation>
        <location evidence="1">Membrane</location>
        <topology evidence="1">Multi-pass membrane protein</topology>
    </subcellularLocation>
</comment>
<reference evidence="7 8" key="2">
    <citation type="submission" date="2016-03" db="EMBL/GenBank/DDBJ databases">
        <title>New uncultured bacterium of the family Gallionellaceae from acid mine drainage: description and reconstruction of genome based on metagenomic analysis of microbial community.</title>
        <authorList>
            <person name="Kadnikov V."/>
            <person name="Ivasenko D."/>
            <person name="Beletsky A."/>
            <person name="Mardanov A."/>
            <person name="Danilova E."/>
            <person name="Pimenov N."/>
            <person name="Karnachuk O."/>
            <person name="Ravin N."/>
        </authorList>
    </citation>
    <scope>NUCLEOTIDE SEQUENCE [LARGE SCALE GENOMIC DNA]</scope>
    <source>
        <strain evidence="7">ShG14-8</strain>
    </source>
</reference>
<dbReference type="InterPro" id="IPR007016">
    <property type="entry name" value="O-antigen_ligase-rel_domated"/>
</dbReference>
<dbReference type="Pfam" id="PF04932">
    <property type="entry name" value="Wzy_C"/>
    <property type="match status" value="1"/>
</dbReference>
<gene>
    <name evidence="7" type="ORF">AWT59_2812</name>
</gene>
<evidence type="ECO:0000256" key="4">
    <source>
        <dbReference type="ARBA" id="ARBA00023136"/>
    </source>
</evidence>
<dbReference type="InterPro" id="IPR051533">
    <property type="entry name" value="WaaL-like"/>
</dbReference>
<evidence type="ECO:0000256" key="2">
    <source>
        <dbReference type="ARBA" id="ARBA00022692"/>
    </source>
</evidence>